<accession>A0ABU8Q5C6</accession>
<reference evidence="2 3" key="1">
    <citation type="submission" date="2023-12" db="EMBL/GenBank/DDBJ databases">
        <title>Gut-associated functions are favored during microbiome assembly across C. elegans life.</title>
        <authorList>
            <person name="Zimmermann J."/>
        </authorList>
    </citation>
    <scope>NUCLEOTIDE SEQUENCE [LARGE SCALE GENOMIC DNA]</scope>
    <source>
        <strain evidence="2 3">JUb134</strain>
    </source>
</reference>
<feature type="chain" id="PRO_5047535575" evidence="1">
    <location>
        <begin position="23"/>
        <end position="587"/>
    </location>
</feature>
<sequence length="587" mass="65839">MRLLASAVLLSLVPLAPTPALAQASVRAGAADARLRALYEKEWAWRQNEFARVAEDDSWSASGDHLPHVDAATQQRRLTYWQGIARELDAIPAAELSPEERINAAVFRTTLEANIANQKFRSWEMPLNADSNFWSGLAARQPYARAEQYRRYLGRMRDIPRYFDEQVANMRAGLKRGFSVPRVTLAGRDFSIAAYAVAEVEKNPFYAPFATMPSSIPAAEQAKLREEARALIAGQVAPAYAQLLRFFRSEYLPKTRTTLAAEAMPDGKAFYQAQIREYTTLGLTAEQIHALGLKEVARISAEMEKTKAAAGFQGSMAEFLKFLRTDPQFYARTPDELLGVSAYAAKRVDGQLKNTIGRLPRYRFTIVPVPDAIAPFYTAGRGGLEACSMNTYDLPSRPLYQIPALTLHECNPGHSLQAAISLEGPDRPAFRRQTYFSGYGEGWGLYTEWLGTVMGIYRTPYEDFGRLSYEMWRACRLVIDTGVHHQGWSREQAIGYLAQHTALSQHEIETEVDRYISWPGQALAYKLGEMTLRRKRADAERQLGTAFDQRWFHDVVLGLGSVPLPVLEQEIDRWIQSGGKNPNAPAA</sequence>
<proteinExistence type="predicted"/>
<keyword evidence="3" id="KW-1185">Reference proteome</keyword>
<evidence type="ECO:0000313" key="3">
    <source>
        <dbReference type="Proteomes" id="UP001380365"/>
    </source>
</evidence>
<feature type="signal peptide" evidence="1">
    <location>
        <begin position="1"/>
        <end position="22"/>
    </location>
</feature>
<comment type="caution">
    <text evidence="2">The sequence shown here is derived from an EMBL/GenBank/DDBJ whole genome shotgun (WGS) entry which is preliminary data.</text>
</comment>
<dbReference type="Proteomes" id="UP001380365">
    <property type="component" value="Unassembled WGS sequence"/>
</dbReference>
<name>A0ABU8Q5C6_9SPHN</name>
<dbReference type="PANTHER" id="PTHR33361:SF2">
    <property type="entry name" value="DUF885 DOMAIN-CONTAINING PROTEIN"/>
    <property type="match status" value="1"/>
</dbReference>
<dbReference type="InterPro" id="IPR010281">
    <property type="entry name" value="DUF885"/>
</dbReference>
<dbReference type="EMBL" id="JBBGZA010000001">
    <property type="protein sequence ID" value="MEJ5094801.1"/>
    <property type="molecule type" value="Genomic_DNA"/>
</dbReference>
<dbReference type="RefSeq" id="WP_132884233.1">
    <property type="nucleotide sequence ID" value="NZ_JBBGZA010000001.1"/>
</dbReference>
<protein>
    <submittedName>
        <fullName evidence="2">DUF885 family protein</fullName>
    </submittedName>
</protein>
<gene>
    <name evidence="2" type="ORF">WH159_09660</name>
</gene>
<dbReference type="Pfam" id="PF05960">
    <property type="entry name" value="DUF885"/>
    <property type="match status" value="1"/>
</dbReference>
<evidence type="ECO:0000256" key="1">
    <source>
        <dbReference type="SAM" id="SignalP"/>
    </source>
</evidence>
<organism evidence="2 3">
    <name type="scientific">Sphingomonas molluscorum</name>
    <dbReference type="NCBI Taxonomy" id="418184"/>
    <lineage>
        <taxon>Bacteria</taxon>
        <taxon>Pseudomonadati</taxon>
        <taxon>Pseudomonadota</taxon>
        <taxon>Alphaproteobacteria</taxon>
        <taxon>Sphingomonadales</taxon>
        <taxon>Sphingomonadaceae</taxon>
        <taxon>Sphingomonas</taxon>
    </lineage>
</organism>
<evidence type="ECO:0000313" key="2">
    <source>
        <dbReference type="EMBL" id="MEJ5094801.1"/>
    </source>
</evidence>
<dbReference type="PANTHER" id="PTHR33361">
    <property type="entry name" value="GLR0591 PROTEIN"/>
    <property type="match status" value="1"/>
</dbReference>
<keyword evidence="1" id="KW-0732">Signal</keyword>